<keyword evidence="1" id="KW-1133">Transmembrane helix</keyword>
<protein>
    <submittedName>
        <fullName evidence="3">Uncharacterized protein</fullName>
    </submittedName>
</protein>
<evidence type="ECO:0000313" key="2">
    <source>
        <dbReference type="EMBL" id="NER61022.1"/>
    </source>
</evidence>
<accession>A0A6B3NWZ7</accession>
<keyword evidence="1" id="KW-0472">Membrane</keyword>
<sequence length="60" mass="6040">MLNASKTPLVIAAGPLVTVGLVFAVVGLSGQPAFGYTAVGLLIPGVVLLVTAFCSKKRRG</sequence>
<evidence type="ECO:0000313" key="4">
    <source>
        <dbReference type="Proteomes" id="UP000480410"/>
    </source>
</evidence>
<evidence type="ECO:0000256" key="1">
    <source>
        <dbReference type="SAM" id="Phobius"/>
    </source>
</evidence>
<keyword evidence="1" id="KW-0812">Transmembrane</keyword>
<reference evidence="4 5" key="1">
    <citation type="submission" date="2020-02" db="EMBL/GenBank/DDBJ databases">
        <title>Broccoli isolated Pseudomonas sp.</title>
        <authorList>
            <person name="Fujikawa T."/>
            <person name="Sawada H."/>
        </authorList>
    </citation>
    <scope>NUCLEOTIDE SEQUENCE [LARGE SCALE GENOMIC DNA]</scope>
    <source>
        <strain evidence="3 5">MAFF212427</strain>
        <strain evidence="2 4">MAFF212428</strain>
    </source>
</reference>
<keyword evidence="5" id="KW-1185">Reference proteome</keyword>
<evidence type="ECO:0000313" key="5">
    <source>
        <dbReference type="Proteomes" id="UP000482634"/>
    </source>
</evidence>
<dbReference type="EMBL" id="JAAHBU010000118">
    <property type="protein sequence ID" value="NER64137.1"/>
    <property type="molecule type" value="Genomic_DNA"/>
</dbReference>
<dbReference type="AlphaFoldDB" id="A0A6B3NWZ7"/>
<gene>
    <name evidence="2" type="ORF">G3435_15700</name>
    <name evidence="3" type="ORF">G3436_09840</name>
</gene>
<dbReference type="EMBL" id="JAAHBV010000337">
    <property type="protein sequence ID" value="NER61022.1"/>
    <property type="molecule type" value="Genomic_DNA"/>
</dbReference>
<dbReference type="RefSeq" id="WP_163944138.1">
    <property type="nucleotide sequence ID" value="NZ_JAAHBU010000118.1"/>
</dbReference>
<comment type="caution">
    <text evidence="3">The sequence shown here is derived from an EMBL/GenBank/DDBJ whole genome shotgun (WGS) entry which is preliminary data.</text>
</comment>
<feature type="transmembrane region" description="Helical" evidence="1">
    <location>
        <begin position="34"/>
        <end position="54"/>
    </location>
</feature>
<evidence type="ECO:0000313" key="3">
    <source>
        <dbReference type="EMBL" id="NER64137.1"/>
    </source>
</evidence>
<name>A0A6B3NWZ7_9PSED</name>
<organism evidence="3 5">
    <name type="scientific">Pseudomonas brassicae</name>
    <dbReference type="NCBI Taxonomy" id="2708063"/>
    <lineage>
        <taxon>Bacteria</taxon>
        <taxon>Pseudomonadati</taxon>
        <taxon>Pseudomonadota</taxon>
        <taxon>Gammaproteobacteria</taxon>
        <taxon>Pseudomonadales</taxon>
        <taxon>Pseudomonadaceae</taxon>
        <taxon>Pseudomonas</taxon>
    </lineage>
</organism>
<dbReference type="Proteomes" id="UP000482634">
    <property type="component" value="Unassembled WGS sequence"/>
</dbReference>
<accession>A0A6M0CUE3</accession>
<dbReference type="Proteomes" id="UP000480410">
    <property type="component" value="Unassembled WGS sequence"/>
</dbReference>
<proteinExistence type="predicted"/>